<feature type="compositionally biased region" description="Polar residues" evidence="1">
    <location>
        <begin position="7"/>
        <end position="21"/>
    </location>
</feature>
<dbReference type="AlphaFoldDB" id="A0A5B7JG37"/>
<accession>A0A5B7JG37</accession>
<organism evidence="2 3">
    <name type="scientific">Portunus trituberculatus</name>
    <name type="common">Swimming crab</name>
    <name type="synonym">Neptunus trituberculatus</name>
    <dbReference type="NCBI Taxonomy" id="210409"/>
    <lineage>
        <taxon>Eukaryota</taxon>
        <taxon>Metazoa</taxon>
        <taxon>Ecdysozoa</taxon>
        <taxon>Arthropoda</taxon>
        <taxon>Crustacea</taxon>
        <taxon>Multicrustacea</taxon>
        <taxon>Malacostraca</taxon>
        <taxon>Eumalacostraca</taxon>
        <taxon>Eucarida</taxon>
        <taxon>Decapoda</taxon>
        <taxon>Pleocyemata</taxon>
        <taxon>Brachyura</taxon>
        <taxon>Eubrachyura</taxon>
        <taxon>Portunoidea</taxon>
        <taxon>Portunidae</taxon>
        <taxon>Portuninae</taxon>
        <taxon>Portunus</taxon>
    </lineage>
</organism>
<proteinExistence type="predicted"/>
<dbReference type="EMBL" id="VSRR010089459">
    <property type="protein sequence ID" value="MPC91918.1"/>
    <property type="molecule type" value="Genomic_DNA"/>
</dbReference>
<evidence type="ECO:0000313" key="3">
    <source>
        <dbReference type="Proteomes" id="UP000324222"/>
    </source>
</evidence>
<evidence type="ECO:0000256" key="1">
    <source>
        <dbReference type="SAM" id="MobiDB-lite"/>
    </source>
</evidence>
<sequence>MDLKLTPRTQPSTTSTYNGRGTSLRPRSRVVEGCTNAIQYTIAWFPSCRRLHPHHLTRRQSPLPFRAINHTPPNESTR</sequence>
<protein>
    <submittedName>
        <fullName evidence="2">Uncharacterized protein</fullName>
    </submittedName>
</protein>
<keyword evidence="3" id="KW-1185">Reference proteome</keyword>
<feature type="region of interest" description="Disordered" evidence="1">
    <location>
        <begin position="1"/>
        <end position="25"/>
    </location>
</feature>
<evidence type="ECO:0000313" key="2">
    <source>
        <dbReference type="EMBL" id="MPC91918.1"/>
    </source>
</evidence>
<dbReference type="Proteomes" id="UP000324222">
    <property type="component" value="Unassembled WGS sequence"/>
</dbReference>
<reference evidence="2 3" key="1">
    <citation type="submission" date="2019-05" db="EMBL/GenBank/DDBJ databases">
        <title>Another draft genome of Portunus trituberculatus and its Hox gene families provides insights of decapod evolution.</title>
        <authorList>
            <person name="Jeong J.-H."/>
            <person name="Song I."/>
            <person name="Kim S."/>
            <person name="Choi T."/>
            <person name="Kim D."/>
            <person name="Ryu S."/>
            <person name="Kim W."/>
        </authorList>
    </citation>
    <scope>NUCLEOTIDE SEQUENCE [LARGE SCALE GENOMIC DNA]</scope>
    <source>
        <tissue evidence="2">Muscle</tissue>
    </source>
</reference>
<comment type="caution">
    <text evidence="2">The sequence shown here is derived from an EMBL/GenBank/DDBJ whole genome shotgun (WGS) entry which is preliminary data.</text>
</comment>
<feature type="region of interest" description="Disordered" evidence="1">
    <location>
        <begin position="56"/>
        <end position="78"/>
    </location>
</feature>
<gene>
    <name evidence="2" type="ORF">E2C01_086981</name>
</gene>
<name>A0A5B7JG37_PORTR</name>